<organism evidence="1">
    <name type="scientific">candidate division WOR-3 bacterium</name>
    <dbReference type="NCBI Taxonomy" id="2052148"/>
    <lineage>
        <taxon>Bacteria</taxon>
        <taxon>Bacteria division WOR-3</taxon>
    </lineage>
</organism>
<sequence length="73" mass="8550">MTNRRQRFAKNKTINPLTGQNYLQMILDNPPLKGTVAIAHIYHDDWCNIWTTGKCNCKPDIVYEYPNLRGKKK</sequence>
<evidence type="ECO:0000313" key="1">
    <source>
        <dbReference type="EMBL" id="HHS52951.1"/>
    </source>
</evidence>
<dbReference type="AlphaFoldDB" id="A0A7C6AA30"/>
<dbReference type="EMBL" id="DTLI01000213">
    <property type="protein sequence ID" value="HHS52951.1"/>
    <property type="molecule type" value="Genomic_DNA"/>
</dbReference>
<accession>A0A7C6AA30</accession>
<gene>
    <name evidence="1" type="ORF">ENW73_08890</name>
</gene>
<reference evidence="1" key="1">
    <citation type="journal article" date="2020" name="mSystems">
        <title>Genome- and Community-Level Interaction Insights into Carbon Utilization and Element Cycling Functions of Hydrothermarchaeota in Hydrothermal Sediment.</title>
        <authorList>
            <person name="Zhou Z."/>
            <person name="Liu Y."/>
            <person name="Xu W."/>
            <person name="Pan J."/>
            <person name="Luo Z.H."/>
            <person name="Li M."/>
        </authorList>
    </citation>
    <scope>NUCLEOTIDE SEQUENCE [LARGE SCALE GENOMIC DNA]</scope>
    <source>
        <strain evidence="1">SpSt-876</strain>
    </source>
</reference>
<proteinExistence type="predicted"/>
<protein>
    <submittedName>
        <fullName evidence="1">Uncharacterized protein</fullName>
    </submittedName>
</protein>
<name>A0A7C6AA30_UNCW3</name>
<comment type="caution">
    <text evidence="1">The sequence shown here is derived from an EMBL/GenBank/DDBJ whole genome shotgun (WGS) entry which is preliminary data.</text>
</comment>